<dbReference type="Gene3D" id="3.60.140.10">
    <property type="entry name" value="CNF1/YfiH-like putative cysteine hydrolases"/>
    <property type="match status" value="1"/>
</dbReference>
<keyword evidence="7" id="KW-0479">Metal-binding</keyword>
<dbReference type="NCBIfam" id="TIGR00726">
    <property type="entry name" value="peptidoglycan editing factor PgeF"/>
    <property type="match status" value="1"/>
</dbReference>
<comment type="similarity">
    <text evidence="5 14">Belongs to the purine nucleoside phosphorylase YfiH/LACC1 family.</text>
</comment>
<comment type="catalytic activity">
    <reaction evidence="1">
        <text>inosine + phosphate = alpha-D-ribose 1-phosphate + hypoxanthine</text>
        <dbReference type="Rhea" id="RHEA:27646"/>
        <dbReference type="ChEBI" id="CHEBI:17368"/>
        <dbReference type="ChEBI" id="CHEBI:17596"/>
        <dbReference type="ChEBI" id="CHEBI:43474"/>
        <dbReference type="ChEBI" id="CHEBI:57720"/>
        <dbReference type="EC" id="2.4.2.1"/>
    </reaction>
    <physiologicalReaction direction="left-to-right" evidence="1">
        <dbReference type="Rhea" id="RHEA:27647"/>
    </physiologicalReaction>
</comment>
<reference evidence="15 16" key="1">
    <citation type="submission" date="2019-07" db="EMBL/GenBank/DDBJ databases">
        <title>Whole genome shotgun sequence of Staphylococcus piscifermentans NBRC 109625.</title>
        <authorList>
            <person name="Hosoyama A."/>
            <person name="Uohara A."/>
            <person name="Ohji S."/>
            <person name="Ichikawa N."/>
        </authorList>
    </citation>
    <scope>NUCLEOTIDE SEQUENCE [LARGE SCALE GENOMIC DNA]</scope>
    <source>
        <strain evidence="15 16">NBRC 109625</strain>
    </source>
</reference>
<evidence type="ECO:0000256" key="12">
    <source>
        <dbReference type="ARBA" id="ARBA00048968"/>
    </source>
</evidence>
<comment type="caution">
    <text evidence="15">The sequence shown here is derived from an EMBL/GenBank/DDBJ whole genome shotgun (WGS) entry which is preliminary data.</text>
</comment>
<comment type="catalytic activity">
    <reaction evidence="13">
        <text>S-methyl-5'-thioadenosine + phosphate = 5-(methylsulfanyl)-alpha-D-ribose 1-phosphate + adenine</text>
        <dbReference type="Rhea" id="RHEA:11852"/>
        <dbReference type="ChEBI" id="CHEBI:16708"/>
        <dbReference type="ChEBI" id="CHEBI:17509"/>
        <dbReference type="ChEBI" id="CHEBI:43474"/>
        <dbReference type="ChEBI" id="CHEBI:58533"/>
        <dbReference type="EC" id="2.4.2.28"/>
    </reaction>
    <physiologicalReaction direction="left-to-right" evidence="13">
        <dbReference type="Rhea" id="RHEA:11853"/>
    </physiologicalReaction>
</comment>
<evidence type="ECO:0000313" key="15">
    <source>
        <dbReference type="EMBL" id="GEP84204.1"/>
    </source>
</evidence>
<name>A0A239U9S4_9STAP</name>
<comment type="cofactor">
    <cofactor evidence="3">
        <name>Cu(2+)</name>
        <dbReference type="ChEBI" id="CHEBI:29036"/>
    </cofactor>
</comment>
<evidence type="ECO:0000256" key="11">
    <source>
        <dbReference type="ARBA" id="ARBA00047989"/>
    </source>
</evidence>
<accession>A0A239U9S4</accession>
<evidence type="ECO:0000313" key="16">
    <source>
        <dbReference type="Proteomes" id="UP000321736"/>
    </source>
</evidence>
<gene>
    <name evidence="15" type="ORF">SPI02_07890</name>
</gene>
<organism evidence="15 16">
    <name type="scientific">Staphylococcus piscifermentans</name>
    <dbReference type="NCBI Taxonomy" id="70258"/>
    <lineage>
        <taxon>Bacteria</taxon>
        <taxon>Bacillati</taxon>
        <taxon>Bacillota</taxon>
        <taxon>Bacilli</taxon>
        <taxon>Bacillales</taxon>
        <taxon>Staphylococcaceae</taxon>
        <taxon>Staphylococcus</taxon>
    </lineage>
</organism>
<evidence type="ECO:0000256" key="13">
    <source>
        <dbReference type="ARBA" id="ARBA00049893"/>
    </source>
</evidence>
<dbReference type="Pfam" id="PF02578">
    <property type="entry name" value="Cu-oxidase_4"/>
    <property type="match status" value="1"/>
</dbReference>
<dbReference type="PANTHER" id="PTHR30616:SF2">
    <property type="entry name" value="PURINE NUCLEOSIDE PHOSPHORYLASE LACC1"/>
    <property type="match status" value="1"/>
</dbReference>
<evidence type="ECO:0000256" key="10">
    <source>
        <dbReference type="ARBA" id="ARBA00023008"/>
    </source>
</evidence>
<protein>
    <recommendedName>
        <fullName evidence="14">Purine nucleoside phosphorylase</fullName>
    </recommendedName>
</protein>
<dbReference type="PANTHER" id="PTHR30616">
    <property type="entry name" value="UNCHARACTERIZED PROTEIN YFIH"/>
    <property type="match status" value="1"/>
</dbReference>
<dbReference type="InterPro" id="IPR003730">
    <property type="entry name" value="Cu_polyphenol_OxRdtase"/>
</dbReference>
<evidence type="ECO:0000256" key="3">
    <source>
        <dbReference type="ARBA" id="ARBA00001973"/>
    </source>
</evidence>
<keyword evidence="16" id="KW-1185">Reference proteome</keyword>
<dbReference type="AlphaFoldDB" id="A0A239U9S4"/>
<dbReference type="GO" id="GO:0005507">
    <property type="term" value="F:copper ion binding"/>
    <property type="evidence" value="ECO:0007669"/>
    <property type="project" value="TreeGrafter"/>
</dbReference>
<dbReference type="GO" id="GO:0017061">
    <property type="term" value="F:S-methyl-5-thioadenosine phosphorylase activity"/>
    <property type="evidence" value="ECO:0007669"/>
    <property type="project" value="UniProtKB-EC"/>
</dbReference>
<dbReference type="GO" id="GO:0016787">
    <property type="term" value="F:hydrolase activity"/>
    <property type="evidence" value="ECO:0007669"/>
    <property type="project" value="UniProtKB-KW"/>
</dbReference>
<evidence type="ECO:0000256" key="14">
    <source>
        <dbReference type="RuleBase" id="RU361274"/>
    </source>
</evidence>
<dbReference type="Proteomes" id="UP000321736">
    <property type="component" value="Unassembled WGS sequence"/>
</dbReference>
<evidence type="ECO:0000256" key="1">
    <source>
        <dbReference type="ARBA" id="ARBA00000553"/>
    </source>
</evidence>
<dbReference type="SUPFAM" id="SSF64438">
    <property type="entry name" value="CNF1/YfiH-like putative cysteine hydrolases"/>
    <property type="match status" value="1"/>
</dbReference>
<dbReference type="CDD" id="cd16833">
    <property type="entry name" value="YfiH"/>
    <property type="match status" value="1"/>
</dbReference>
<keyword evidence="6" id="KW-0808">Transferase</keyword>
<dbReference type="OrthoDB" id="4279at2"/>
<proteinExistence type="inferred from homology"/>
<comment type="cofactor">
    <cofactor evidence="2">
        <name>Zn(2+)</name>
        <dbReference type="ChEBI" id="CHEBI:29105"/>
    </cofactor>
</comment>
<evidence type="ECO:0000256" key="9">
    <source>
        <dbReference type="ARBA" id="ARBA00022833"/>
    </source>
</evidence>
<dbReference type="EMBL" id="BKAR01000006">
    <property type="protein sequence ID" value="GEP84204.1"/>
    <property type="molecule type" value="Genomic_DNA"/>
</dbReference>
<comment type="catalytic activity">
    <reaction evidence="12">
        <text>adenosine + phosphate = alpha-D-ribose 1-phosphate + adenine</text>
        <dbReference type="Rhea" id="RHEA:27642"/>
        <dbReference type="ChEBI" id="CHEBI:16335"/>
        <dbReference type="ChEBI" id="CHEBI:16708"/>
        <dbReference type="ChEBI" id="CHEBI:43474"/>
        <dbReference type="ChEBI" id="CHEBI:57720"/>
        <dbReference type="EC" id="2.4.2.1"/>
    </reaction>
    <physiologicalReaction direction="left-to-right" evidence="12">
        <dbReference type="Rhea" id="RHEA:27643"/>
    </physiologicalReaction>
</comment>
<evidence type="ECO:0000256" key="6">
    <source>
        <dbReference type="ARBA" id="ARBA00022679"/>
    </source>
</evidence>
<evidence type="ECO:0000256" key="2">
    <source>
        <dbReference type="ARBA" id="ARBA00001947"/>
    </source>
</evidence>
<evidence type="ECO:0000256" key="7">
    <source>
        <dbReference type="ARBA" id="ARBA00022723"/>
    </source>
</evidence>
<evidence type="ECO:0000256" key="5">
    <source>
        <dbReference type="ARBA" id="ARBA00007353"/>
    </source>
</evidence>
<evidence type="ECO:0000256" key="8">
    <source>
        <dbReference type="ARBA" id="ARBA00022801"/>
    </source>
</evidence>
<keyword evidence="9" id="KW-0862">Zinc</keyword>
<keyword evidence="10" id="KW-0186">Copper</keyword>
<comment type="function">
    <text evidence="4">Purine nucleoside enzyme that catalyzes the phosphorolysis of adenosine and inosine nucleosides, yielding D-ribose 1-phosphate and the respective free bases, adenine and hypoxanthine. Also catalyzes the phosphorolysis of S-methyl-5'-thioadenosine into adenine and S-methyl-5-thio-alpha-D-ribose 1-phosphate. Also has adenosine deaminase activity.</text>
</comment>
<dbReference type="InterPro" id="IPR011324">
    <property type="entry name" value="Cytotoxic_necrot_fac-like_cat"/>
</dbReference>
<keyword evidence="8" id="KW-0378">Hydrolase</keyword>
<dbReference type="RefSeq" id="WP_095105845.1">
    <property type="nucleotide sequence ID" value="NZ_BKAR01000006.1"/>
</dbReference>
<sequence length="264" mass="30003">MPEKFIKKPHYLEHTGASEEGIMLGFTTREDGESDYPEHAFNMARYIDDTDENVTKHQEILAESIGYPRNRWVFPIQTHETNVVEITAKDANTNIDALTDALHGVDGIYTYEPDLLLTMCYADCVPVYFYSKQHHFIALAHAGWRGTVGRIVEEILAHVDFDLNDLNVVIGPATSNSYEINDDIKSKFEKLPIDTNKFIETRGQDTHGIDLKEANKQLLLQAGVPETQIDVTDYATSENLDLFFSYRVEKSKTGRMLAFIGQHK</sequence>
<dbReference type="InterPro" id="IPR038371">
    <property type="entry name" value="Cu_polyphenol_OxRdtase_sf"/>
</dbReference>
<evidence type="ECO:0000256" key="4">
    <source>
        <dbReference type="ARBA" id="ARBA00003215"/>
    </source>
</evidence>
<comment type="catalytic activity">
    <reaction evidence="11">
        <text>adenosine + H2O + H(+) = inosine + NH4(+)</text>
        <dbReference type="Rhea" id="RHEA:24408"/>
        <dbReference type="ChEBI" id="CHEBI:15377"/>
        <dbReference type="ChEBI" id="CHEBI:15378"/>
        <dbReference type="ChEBI" id="CHEBI:16335"/>
        <dbReference type="ChEBI" id="CHEBI:17596"/>
        <dbReference type="ChEBI" id="CHEBI:28938"/>
        <dbReference type="EC" id="3.5.4.4"/>
    </reaction>
    <physiologicalReaction direction="left-to-right" evidence="11">
        <dbReference type="Rhea" id="RHEA:24409"/>
    </physiologicalReaction>
</comment>